<comment type="cofactor">
    <cofactor evidence="1">
        <name>[4Fe-4S] cluster</name>
        <dbReference type="ChEBI" id="CHEBI:49883"/>
    </cofactor>
</comment>
<evidence type="ECO:0000256" key="3">
    <source>
        <dbReference type="ARBA" id="ARBA00022723"/>
    </source>
</evidence>
<name>A0A840EDI7_9BACT</name>
<keyword evidence="6" id="KW-0408">Iron</keyword>
<dbReference type="GO" id="GO:0006289">
    <property type="term" value="P:nucleotide-excision repair"/>
    <property type="evidence" value="ECO:0007669"/>
    <property type="project" value="TreeGrafter"/>
</dbReference>
<evidence type="ECO:0000313" key="13">
    <source>
        <dbReference type="Proteomes" id="UP000576209"/>
    </source>
</evidence>
<protein>
    <submittedName>
        <fullName evidence="12">Endonuclease-3</fullName>
        <ecNumber evidence="12">4.2.99.18</ecNumber>
    </submittedName>
</protein>
<sequence>MDTGFSYMSDFPIHSVLSRCAGAVADKAPAAMFGLRDEGYDSLYEQLVSSIISVRTYDETSTEVSRKLFALARTPADMVRLDRETLIETISKSTFAPAKADNILALSRSIIENYGGETPADYDQLIAFRGVGPKVASLALGVALNYPIIAVDIHVHRITNRWGYVATKTPDQTRDALTKILPEDLWIEINRVLVPFGKHVCTGTRPKCQSCPVVDDCARVGVG</sequence>
<evidence type="ECO:0000256" key="8">
    <source>
        <dbReference type="ARBA" id="ARBA00023204"/>
    </source>
</evidence>
<comment type="caution">
    <text evidence="12">The sequence shown here is derived from an EMBL/GenBank/DDBJ whole genome shotgun (WGS) entry which is preliminary data.</text>
</comment>
<evidence type="ECO:0000256" key="7">
    <source>
        <dbReference type="ARBA" id="ARBA00023014"/>
    </source>
</evidence>
<dbReference type="PIRSF" id="PIRSF001435">
    <property type="entry name" value="Nth"/>
    <property type="match status" value="1"/>
</dbReference>
<keyword evidence="13" id="KW-1185">Reference proteome</keyword>
<keyword evidence="10" id="KW-0326">Glycosidase</keyword>
<accession>A0A840EDI7</accession>
<dbReference type="RefSeq" id="WP_221233838.1">
    <property type="nucleotide sequence ID" value="NZ_JACIFF010000003.1"/>
</dbReference>
<dbReference type="AlphaFoldDB" id="A0A840EDI7"/>
<evidence type="ECO:0000313" key="12">
    <source>
        <dbReference type="EMBL" id="MBB4078996.1"/>
    </source>
</evidence>
<evidence type="ECO:0000256" key="5">
    <source>
        <dbReference type="ARBA" id="ARBA00022801"/>
    </source>
</evidence>
<dbReference type="Proteomes" id="UP000576209">
    <property type="component" value="Unassembled WGS sequence"/>
</dbReference>
<reference evidence="12 13" key="1">
    <citation type="submission" date="2020-08" db="EMBL/GenBank/DDBJ databases">
        <title>Genomic Encyclopedia of Type Strains, Phase IV (KMG-IV): sequencing the most valuable type-strain genomes for metagenomic binning, comparative biology and taxonomic classification.</title>
        <authorList>
            <person name="Goeker M."/>
        </authorList>
    </citation>
    <scope>NUCLEOTIDE SEQUENCE [LARGE SCALE GENOMIC DNA]</scope>
    <source>
        <strain evidence="12 13">DSM 105137</strain>
    </source>
</reference>
<dbReference type="Gene3D" id="1.10.340.30">
    <property type="entry name" value="Hypothetical protein, domain 2"/>
    <property type="match status" value="1"/>
</dbReference>
<evidence type="ECO:0000256" key="9">
    <source>
        <dbReference type="ARBA" id="ARBA00023239"/>
    </source>
</evidence>
<dbReference type="GO" id="GO:0046872">
    <property type="term" value="F:metal ion binding"/>
    <property type="evidence" value="ECO:0007669"/>
    <property type="project" value="UniProtKB-KW"/>
</dbReference>
<evidence type="ECO:0000256" key="6">
    <source>
        <dbReference type="ARBA" id="ARBA00023004"/>
    </source>
</evidence>
<dbReference type="SMART" id="SM00478">
    <property type="entry name" value="ENDO3c"/>
    <property type="match status" value="1"/>
</dbReference>
<dbReference type="Pfam" id="PF00730">
    <property type="entry name" value="HhH-GPD"/>
    <property type="match status" value="1"/>
</dbReference>
<evidence type="ECO:0000256" key="10">
    <source>
        <dbReference type="ARBA" id="ARBA00023295"/>
    </source>
</evidence>
<evidence type="ECO:0000256" key="4">
    <source>
        <dbReference type="ARBA" id="ARBA00022763"/>
    </source>
</evidence>
<keyword evidence="7" id="KW-0411">Iron-sulfur</keyword>
<evidence type="ECO:0000256" key="2">
    <source>
        <dbReference type="ARBA" id="ARBA00008343"/>
    </source>
</evidence>
<evidence type="ECO:0000256" key="1">
    <source>
        <dbReference type="ARBA" id="ARBA00001966"/>
    </source>
</evidence>
<keyword evidence="9 12" id="KW-0456">Lyase</keyword>
<dbReference type="SUPFAM" id="SSF48150">
    <property type="entry name" value="DNA-glycosylase"/>
    <property type="match status" value="1"/>
</dbReference>
<gene>
    <name evidence="12" type="ORF">GGR28_001613</name>
</gene>
<dbReference type="EC" id="4.2.99.18" evidence="12"/>
<dbReference type="InterPro" id="IPR003265">
    <property type="entry name" value="HhH-GPD_domain"/>
</dbReference>
<proteinExistence type="inferred from homology"/>
<keyword evidence="5" id="KW-0378">Hydrolase</keyword>
<comment type="similarity">
    <text evidence="2">Belongs to the Nth/MutY family.</text>
</comment>
<dbReference type="EMBL" id="JACIFF010000003">
    <property type="protein sequence ID" value="MBB4078996.1"/>
    <property type="molecule type" value="Genomic_DNA"/>
</dbReference>
<keyword evidence="3" id="KW-0479">Metal-binding</keyword>
<dbReference type="GO" id="GO:0140078">
    <property type="term" value="F:class I DNA-(apurinic or apyrimidinic site) endonuclease activity"/>
    <property type="evidence" value="ECO:0007669"/>
    <property type="project" value="UniProtKB-EC"/>
</dbReference>
<keyword evidence="8" id="KW-0234">DNA repair</keyword>
<feature type="domain" description="HhH-GPD" evidence="11">
    <location>
        <begin position="52"/>
        <end position="199"/>
    </location>
</feature>
<dbReference type="CDD" id="cd00056">
    <property type="entry name" value="ENDO3c"/>
    <property type="match status" value="1"/>
</dbReference>
<dbReference type="Gene3D" id="1.10.1670.10">
    <property type="entry name" value="Helix-hairpin-Helix base-excision DNA repair enzymes (C-terminal)"/>
    <property type="match status" value="1"/>
</dbReference>
<keyword evidence="12" id="KW-0540">Nuclease</keyword>
<dbReference type="InterPro" id="IPR023170">
    <property type="entry name" value="HhH_base_excis_C"/>
</dbReference>
<dbReference type="GO" id="GO:0006285">
    <property type="term" value="P:base-excision repair, AP site formation"/>
    <property type="evidence" value="ECO:0007669"/>
    <property type="project" value="TreeGrafter"/>
</dbReference>
<dbReference type="PANTHER" id="PTHR43286:SF1">
    <property type="entry name" value="ENDONUCLEASE III-LIKE PROTEIN 1"/>
    <property type="match status" value="1"/>
</dbReference>
<dbReference type="GO" id="GO:0000703">
    <property type="term" value="F:oxidized pyrimidine nucleobase lesion DNA N-glycosylase activity"/>
    <property type="evidence" value="ECO:0007669"/>
    <property type="project" value="TreeGrafter"/>
</dbReference>
<organism evidence="12 13">
    <name type="scientific">Neolewinella aquimaris</name>
    <dbReference type="NCBI Taxonomy" id="1835722"/>
    <lineage>
        <taxon>Bacteria</taxon>
        <taxon>Pseudomonadati</taxon>
        <taxon>Bacteroidota</taxon>
        <taxon>Saprospiria</taxon>
        <taxon>Saprospirales</taxon>
        <taxon>Lewinellaceae</taxon>
        <taxon>Neolewinella</taxon>
    </lineage>
</organism>
<keyword evidence="4" id="KW-0227">DNA damage</keyword>
<dbReference type="FunFam" id="1.10.340.30:FF:000001">
    <property type="entry name" value="Endonuclease III"/>
    <property type="match status" value="1"/>
</dbReference>
<dbReference type="InterPro" id="IPR004035">
    <property type="entry name" value="Endouclease-III_FeS-bd_BS"/>
</dbReference>
<dbReference type="GO" id="GO:0051536">
    <property type="term" value="F:iron-sulfur cluster binding"/>
    <property type="evidence" value="ECO:0007669"/>
    <property type="project" value="UniProtKB-KW"/>
</dbReference>
<evidence type="ECO:0000259" key="11">
    <source>
        <dbReference type="SMART" id="SM00478"/>
    </source>
</evidence>
<dbReference type="PANTHER" id="PTHR43286">
    <property type="entry name" value="ENDONUCLEASE III-LIKE PROTEIN 1"/>
    <property type="match status" value="1"/>
</dbReference>
<keyword evidence="12" id="KW-0255">Endonuclease</keyword>
<dbReference type="InterPro" id="IPR011257">
    <property type="entry name" value="DNA_glycosylase"/>
</dbReference>
<dbReference type="PROSITE" id="PS00764">
    <property type="entry name" value="ENDONUCLEASE_III_1"/>
    <property type="match status" value="1"/>
</dbReference>